<dbReference type="VEuPathDB" id="TriTrypDB:Tb427_000151500"/>
<dbReference type="VEuPathDB" id="TriTrypDB:Tb1125.Tb10.v4.0257"/>
<proteinExistence type="predicted"/>
<evidence type="ECO:0000256" key="1">
    <source>
        <dbReference type="SAM" id="SignalP"/>
    </source>
</evidence>
<dbReference type="VEuPathDB" id="TriTrypDB:Tb10.v4.0257"/>
<name>A0A1J0RB56_9TRYP</name>
<keyword evidence="1" id="KW-0732">Signal</keyword>
<protein>
    <submittedName>
        <fullName evidence="2">Variant surface glycoprotein 1125.4886</fullName>
    </submittedName>
</protein>
<evidence type="ECO:0000313" key="2">
    <source>
        <dbReference type="EMBL" id="APD75083.1"/>
    </source>
</evidence>
<reference evidence="2" key="1">
    <citation type="submission" date="2016-08" db="EMBL/GenBank/DDBJ databases">
        <title>VSG repertoire of Trypanosoma brucei EATRO 1125.</title>
        <authorList>
            <person name="Cross G.A."/>
        </authorList>
    </citation>
    <scope>NUCLEOTIDE SEQUENCE</scope>
    <source>
        <strain evidence="2">EATRO 1125</strain>
    </source>
</reference>
<feature type="signal peptide" evidence="1">
    <location>
        <begin position="1"/>
        <end position="19"/>
    </location>
</feature>
<dbReference type="EMBL" id="KX701127">
    <property type="protein sequence ID" value="APD75083.1"/>
    <property type="molecule type" value="Genomic_DNA"/>
</dbReference>
<accession>A0A1J0RB56</accession>
<organism evidence="2">
    <name type="scientific">Trypanosoma brucei</name>
    <dbReference type="NCBI Taxonomy" id="5691"/>
    <lineage>
        <taxon>Eukaryota</taxon>
        <taxon>Discoba</taxon>
        <taxon>Euglenozoa</taxon>
        <taxon>Kinetoplastea</taxon>
        <taxon>Metakinetoplastina</taxon>
        <taxon>Trypanosomatida</taxon>
        <taxon>Trypanosomatidae</taxon>
        <taxon>Trypanosoma</taxon>
    </lineage>
</organism>
<dbReference type="AlphaFoldDB" id="A0A1J0RB56"/>
<feature type="chain" id="PRO_5012927045" evidence="1">
    <location>
        <begin position="20"/>
        <end position="433"/>
    </location>
</feature>
<dbReference type="SUPFAM" id="SSF58087">
    <property type="entry name" value="Variant surface glycoprotein (N-terminal domain)"/>
    <property type="match status" value="1"/>
</dbReference>
<sequence>MFLQLGAVVVVTIRLFATGTNDPTAEAIRAVCEEEYYLRKTSEQLSNVLQPLRTEQVRLSAAARTYRLAAAAATDGEMRCLISALEQLAKAKYEQNKKAIENNGPKIDAAIRQINKQRQHLQTILDVEAITLTTEAGAKHTKAGGSANDPKIELKVGTPAALSCRPLGENDKPNLGNKPNPGKLQTIKITKLPKISDAIKNLKLAVTAAGSCTNTDGQAGTLQEVLTGCSFASAGVALAFQAAAGKGIKQGAPKKLFKGDQPGGECHEEIKAAEQGGDAANYFARLLCETLQVKPSVQHMPELSGATLADDPTVQTVIARCVPSYANLLNPKKEPENKDLKAYIKAAYGEKKDNFDNKFKTLLGKKTVLVTREGKKQPVTIDTISSNDEEAEILGRLEGERNKNELEAEKRDASTTLIDYKKEDKCKDKPMEE</sequence>